<evidence type="ECO:0000256" key="2">
    <source>
        <dbReference type="ARBA" id="ARBA00023002"/>
    </source>
</evidence>
<dbReference type="AlphaFoldDB" id="A0A841K4D5"/>
<protein>
    <submittedName>
        <fullName evidence="4">NAD(P)-dependent dehydrogenase (Short-subunit alcohol dehydrogenase family)</fullName>
    </submittedName>
</protein>
<dbReference type="Proteomes" id="UP000538666">
    <property type="component" value="Unassembled WGS sequence"/>
</dbReference>
<dbReference type="InterPro" id="IPR002347">
    <property type="entry name" value="SDR_fam"/>
</dbReference>
<dbReference type="EMBL" id="JACHEK010000011">
    <property type="protein sequence ID" value="MBB6146799.1"/>
    <property type="molecule type" value="Genomic_DNA"/>
</dbReference>
<evidence type="ECO:0000256" key="3">
    <source>
        <dbReference type="RuleBase" id="RU000363"/>
    </source>
</evidence>
<dbReference type="PANTHER" id="PTHR43976">
    <property type="entry name" value="SHORT CHAIN DEHYDROGENASE"/>
    <property type="match status" value="1"/>
</dbReference>
<dbReference type="CDD" id="cd05374">
    <property type="entry name" value="17beta-HSD-like_SDR_c"/>
    <property type="match status" value="1"/>
</dbReference>
<dbReference type="PROSITE" id="PS00061">
    <property type="entry name" value="ADH_SHORT"/>
    <property type="match status" value="1"/>
</dbReference>
<accession>A0A841K4D5</accession>
<dbReference type="PANTHER" id="PTHR43976:SF16">
    <property type="entry name" value="SHORT-CHAIN DEHYDROGENASE_REDUCTASE FAMILY PROTEIN"/>
    <property type="match status" value="1"/>
</dbReference>
<gene>
    <name evidence="4" type="ORF">HNQ77_004780</name>
</gene>
<dbReference type="Pfam" id="PF00106">
    <property type="entry name" value="adh_short"/>
    <property type="match status" value="1"/>
</dbReference>
<dbReference type="RefSeq" id="WP_050061325.1">
    <property type="nucleotide sequence ID" value="NZ_JACHEK010000011.1"/>
</dbReference>
<evidence type="ECO:0000313" key="5">
    <source>
        <dbReference type="Proteomes" id="UP000538666"/>
    </source>
</evidence>
<keyword evidence="5" id="KW-1185">Reference proteome</keyword>
<dbReference type="PRINTS" id="PR00080">
    <property type="entry name" value="SDRFAMILY"/>
</dbReference>
<name>A0A841K4D5_9BACT</name>
<dbReference type="GO" id="GO:0016491">
    <property type="term" value="F:oxidoreductase activity"/>
    <property type="evidence" value="ECO:0007669"/>
    <property type="project" value="UniProtKB-KW"/>
</dbReference>
<proteinExistence type="inferred from homology"/>
<sequence>MPQTVLITGCSSGLGRATALDFARKGWNVVATMRQPDGNSDFAGLDNVLVTELDVEDEGSIQGAIDAGIGCFGAIDALINNAGFGLFGLFESTPVEKIQQQFEVNVFGAMATIRAILPHFRFAKAGIIVNITSGAGVFGLPALSLYCASKFALEGFSEALSYELASLGIKVKIIEPGGVLSTSFGKRSGDEAAGNNSLPDYAAFMAHTATLFDNMRSGPMGTEEQVTECIYTAVTDGTNQLRYVATDDIMPLIHARRETSETEYMALMRSFFAG</sequence>
<organism evidence="4 5">
    <name type="scientific">Silvibacterium bohemicum</name>
    <dbReference type="NCBI Taxonomy" id="1577686"/>
    <lineage>
        <taxon>Bacteria</taxon>
        <taxon>Pseudomonadati</taxon>
        <taxon>Acidobacteriota</taxon>
        <taxon>Terriglobia</taxon>
        <taxon>Terriglobales</taxon>
        <taxon>Acidobacteriaceae</taxon>
        <taxon>Silvibacterium</taxon>
    </lineage>
</organism>
<comment type="caution">
    <text evidence="4">The sequence shown here is derived from an EMBL/GenBank/DDBJ whole genome shotgun (WGS) entry which is preliminary data.</text>
</comment>
<evidence type="ECO:0000313" key="4">
    <source>
        <dbReference type="EMBL" id="MBB6146799.1"/>
    </source>
</evidence>
<dbReference type="PRINTS" id="PR00081">
    <property type="entry name" value="GDHRDH"/>
</dbReference>
<comment type="similarity">
    <text evidence="1 3">Belongs to the short-chain dehydrogenases/reductases (SDR) family.</text>
</comment>
<dbReference type="InterPro" id="IPR036291">
    <property type="entry name" value="NAD(P)-bd_dom_sf"/>
</dbReference>
<dbReference type="InterPro" id="IPR020904">
    <property type="entry name" value="Sc_DH/Rdtase_CS"/>
</dbReference>
<reference evidence="4 5" key="1">
    <citation type="submission" date="2020-08" db="EMBL/GenBank/DDBJ databases">
        <title>Genomic Encyclopedia of Type Strains, Phase IV (KMG-IV): sequencing the most valuable type-strain genomes for metagenomic binning, comparative biology and taxonomic classification.</title>
        <authorList>
            <person name="Goeker M."/>
        </authorList>
    </citation>
    <scope>NUCLEOTIDE SEQUENCE [LARGE SCALE GENOMIC DNA]</scope>
    <source>
        <strain evidence="4 5">DSM 103733</strain>
    </source>
</reference>
<keyword evidence="2" id="KW-0560">Oxidoreductase</keyword>
<dbReference type="InterPro" id="IPR051911">
    <property type="entry name" value="SDR_oxidoreductase"/>
</dbReference>
<dbReference type="SUPFAM" id="SSF51735">
    <property type="entry name" value="NAD(P)-binding Rossmann-fold domains"/>
    <property type="match status" value="1"/>
</dbReference>
<dbReference type="Gene3D" id="3.40.50.720">
    <property type="entry name" value="NAD(P)-binding Rossmann-like Domain"/>
    <property type="match status" value="1"/>
</dbReference>
<evidence type="ECO:0000256" key="1">
    <source>
        <dbReference type="ARBA" id="ARBA00006484"/>
    </source>
</evidence>
<dbReference type="OrthoDB" id="9775296at2"/>